<feature type="coiled-coil region" evidence="1">
    <location>
        <begin position="40"/>
        <end position="67"/>
    </location>
</feature>
<dbReference type="OrthoDB" id="9807854at2"/>
<sequence>MSGVKFNRTSVRFRRWAFLGLLLATTGVSPAIHAAEPLSLEQLQERLDQLEQDNNQLRERLDVMESDALSEAVEHETDLVFQENEMPPVVSEDQVREVVSGMMQTQSAADHQFDYAQEQKIISLEKSFKDFVAKANTKKYPTAVLYGVFQADAGWFDQDQGSRSDYGPISSGADIRRFRLGAKGQITEHTNYAMQVDFGFFGRPTIQDLYVEQTDVPIFGNVRVGQWKQPFSLEVVSSFRYTTFMERSVLFQAFTPFRHLGVGFYDWTDDLNMTYAASVFAAGQDQYAGSMSLSGGYASAERITYLPMWECDGHEYVHLGLGHYFSTPNNHVTNLRTLPEAFIGTNPASTGTSGQGVSGSQNGTPFFVSTGNIYIDCFNVIGTEFLWVNHRWSLQSETMVNFVSTRDHAADAVFSQTNQGTAILPGTYAQLGYFLTDDYRPYDRKAGAIDRIIPKHSMAFCNGNCCSPGWGAWEVAARFSYLDLNANNATNVRGGNITDYTLGLNWYTTPYTKLVFNYVHSVSDPGTAPIGTPPYILNTNRANTNIFMTRMQVDF</sequence>
<evidence type="ECO:0000256" key="1">
    <source>
        <dbReference type="SAM" id="Coils"/>
    </source>
</evidence>
<dbReference type="RefSeq" id="WP_092047923.1">
    <property type="nucleotide sequence ID" value="NZ_FOQD01000002.1"/>
</dbReference>
<dbReference type="Gene3D" id="2.40.160.10">
    <property type="entry name" value="Porin"/>
    <property type="match status" value="1"/>
</dbReference>
<dbReference type="InterPro" id="IPR023614">
    <property type="entry name" value="Porin_dom_sf"/>
</dbReference>
<dbReference type="InterPro" id="IPR010870">
    <property type="entry name" value="Porin_O/P"/>
</dbReference>
<organism evidence="3 4">
    <name type="scientific">Planctomicrobium piriforme</name>
    <dbReference type="NCBI Taxonomy" id="1576369"/>
    <lineage>
        <taxon>Bacteria</taxon>
        <taxon>Pseudomonadati</taxon>
        <taxon>Planctomycetota</taxon>
        <taxon>Planctomycetia</taxon>
        <taxon>Planctomycetales</taxon>
        <taxon>Planctomycetaceae</taxon>
        <taxon>Planctomicrobium</taxon>
    </lineage>
</organism>
<dbReference type="SUPFAM" id="SSF56935">
    <property type="entry name" value="Porins"/>
    <property type="match status" value="1"/>
</dbReference>
<reference evidence="4" key="1">
    <citation type="submission" date="2016-10" db="EMBL/GenBank/DDBJ databases">
        <authorList>
            <person name="Varghese N."/>
            <person name="Submissions S."/>
        </authorList>
    </citation>
    <scope>NUCLEOTIDE SEQUENCE [LARGE SCALE GENOMIC DNA]</scope>
    <source>
        <strain evidence="4">DSM 26348</strain>
    </source>
</reference>
<protein>
    <submittedName>
        <fullName evidence="3">Phosphate-selective porin OprO and OprP</fullName>
    </submittedName>
</protein>
<name>A0A1I3CEG4_9PLAN</name>
<feature type="signal peptide" evidence="2">
    <location>
        <begin position="1"/>
        <end position="34"/>
    </location>
</feature>
<keyword evidence="2" id="KW-0732">Signal</keyword>
<evidence type="ECO:0000313" key="4">
    <source>
        <dbReference type="Proteomes" id="UP000199518"/>
    </source>
</evidence>
<feature type="chain" id="PRO_5011704643" evidence="2">
    <location>
        <begin position="35"/>
        <end position="555"/>
    </location>
</feature>
<evidence type="ECO:0000313" key="3">
    <source>
        <dbReference type="EMBL" id="SFH72609.1"/>
    </source>
</evidence>
<keyword evidence="4" id="KW-1185">Reference proteome</keyword>
<keyword evidence="1" id="KW-0175">Coiled coil</keyword>
<accession>A0A1I3CEG4</accession>
<gene>
    <name evidence="3" type="ORF">SAMN05421753_102236</name>
</gene>
<dbReference type="AlphaFoldDB" id="A0A1I3CEG4"/>
<dbReference type="Proteomes" id="UP000199518">
    <property type="component" value="Unassembled WGS sequence"/>
</dbReference>
<dbReference type="EMBL" id="FOQD01000002">
    <property type="protein sequence ID" value="SFH72609.1"/>
    <property type="molecule type" value="Genomic_DNA"/>
</dbReference>
<proteinExistence type="predicted"/>
<dbReference type="Pfam" id="PF07396">
    <property type="entry name" value="Porin_O_P"/>
    <property type="match status" value="1"/>
</dbReference>
<evidence type="ECO:0000256" key="2">
    <source>
        <dbReference type="SAM" id="SignalP"/>
    </source>
</evidence>
<dbReference type="STRING" id="1576369.SAMN05421753_102236"/>